<proteinExistence type="predicted"/>
<dbReference type="RefSeq" id="XP_020047604.1">
    <property type="nucleotide sequence ID" value="XM_020194694.1"/>
</dbReference>
<dbReference type="AlphaFoldDB" id="A0A1D2VII7"/>
<protein>
    <submittedName>
        <fullName evidence="1">Uncharacterized protein</fullName>
    </submittedName>
</protein>
<evidence type="ECO:0000313" key="1">
    <source>
        <dbReference type="EMBL" id="ODV61297.1"/>
    </source>
</evidence>
<reference evidence="2" key="1">
    <citation type="submission" date="2016-05" db="EMBL/GenBank/DDBJ databases">
        <title>Comparative genomics of biotechnologically important yeasts.</title>
        <authorList>
            <consortium name="DOE Joint Genome Institute"/>
            <person name="Riley R."/>
            <person name="Haridas S."/>
            <person name="Wolfe K.H."/>
            <person name="Lopes M.R."/>
            <person name="Hittinger C.T."/>
            <person name="Goker M."/>
            <person name="Salamov A."/>
            <person name="Wisecaver J."/>
            <person name="Long T.M."/>
            <person name="Aerts A.L."/>
            <person name="Barry K."/>
            <person name="Choi C."/>
            <person name="Clum A."/>
            <person name="Coughlan A.Y."/>
            <person name="Deshpande S."/>
            <person name="Douglass A.P."/>
            <person name="Hanson S.J."/>
            <person name="Klenk H.-P."/>
            <person name="Labutti K."/>
            <person name="Lapidus A."/>
            <person name="Lindquist E."/>
            <person name="Lipzen A."/>
            <person name="Meier-Kolthoff J.P."/>
            <person name="Ohm R.A."/>
            <person name="Otillar R.P."/>
            <person name="Pangilinan J."/>
            <person name="Peng Y."/>
            <person name="Rokas A."/>
            <person name="Rosa C.A."/>
            <person name="Scheuner C."/>
            <person name="Sibirny A.A."/>
            <person name="Slot J.C."/>
            <person name="Stielow J.B."/>
            <person name="Sun H."/>
            <person name="Kurtzman C.P."/>
            <person name="Blackwell M."/>
            <person name="Grigoriev I.V."/>
            <person name="Jeffries T.W."/>
        </authorList>
    </citation>
    <scope>NUCLEOTIDE SEQUENCE [LARGE SCALE GENOMIC DNA]</scope>
    <source>
        <strain evidence="2">DSM 1968</strain>
    </source>
</reference>
<dbReference type="GeneID" id="30968330"/>
<evidence type="ECO:0000313" key="2">
    <source>
        <dbReference type="Proteomes" id="UP000095038"/>
    </source>
</evidence>
<dbReference type="PANTHER" id="PTHR47204">
    <property type="entry name" value="OS02G0168900 PROTEIN"/>
    <property type="match status" value="1"/>
</dbReference>
<dbReference type="Gene3D" id="2.40.128.680">
    <property type="match status" value="1"/>
</dbReference>
<keyword evidence="2" id="KW-1185">Reference proteome</keyword>
<name>A0A1D2VII7_9ASCO</name>
<dbReference type="InterPro" id="IPR013924">
    <property type="entry name" value="RNase_H2_suC"/>
</dbReference>
<dbReference type="Proteomes" id="UP000095038">
    <property type="component" value="Unassembled WGS sequence"/>
</dbReference>
<dbReference type="PANTHER" id="PTHR47204:SF1">
    <property type="entry name" value="RIBONUCLEASE H2 SUBUNIT C"/>
    <property type="match status" value="1"/>
</dbReference>
<dbReference type="GO" id="GO:0006401">
    <property type="term" value="P:RNA catabolic process"/>
    <property type="evidence" value="ECO:0007669"/>
    <property type="project" value="InterPro"/>
</dbReference>
<accession>A0A1D2VII7</accession>
<dbReference type="Pfam" id="PF08615">
    <property type="entry name" value="RNase_H2_suC"/>
    <property type="match status" value="1"/>
</dbReference>
<dbReference type="GO" id="GO:0032299">
    <property type="term" value="C:ribonuclease H2 complex"/>
    <property type="evidence" value="ECO:0007669"/>
    <property type="project" value="InterPro"/>
</dbReference>
<dbReference type="OrthoDB" id="6222486at2759"/>
<gene>
    <name evidence="1" type="ORF">ASCRUDRAFT_8219</name>
</gene>
<dbReference type="EMBL" id="KV454480">
    <property type="protein sequence ID" value="ODV61297.1"/>
    <property type="molecule type" value="Genomic_DNA"/>
</dbReference>
<dbReference type="InParanoid" id="A0A1D2VII7"/>
<sequence length="166" mass="19344">MSMSNSNIQLIENKINSSEKEDDIILNVLPCRIQYNGYTNVDLWTDTVSTYNKNSTNENSEERGKYVGYFRGRKLLGQSLDVNSNNDKTNNEIESSENTNNYSAFIVEKSNIDNSLNLKNKINEIRIWDHESFPSNSAKYNDYYLANNQWWNIKELIQVSKLIHED</sequence>
<dbReference type="CDD" id="cd09271">
    <property type="entry name" value="RNase_H2-C"/>
    <property type="match status" value="1"/>
</dbReference>
<organism evidence="1 2">
    <name type="scientific">Ascoidea rubescens DSM 1968</name>
    <dbReference type="NCBI Taxonomy" id="1344418"/>
    <lineage>
        <taxon>Eukaryota</taxon>
        <taxon>Fungi</taxon>
        <taxon>Dikarya</taxon>
        <taxon>Ascomycota</taxon>
        <taxon>Saccharomycotina</taxon>
        <taxon>Saccharomycetes</taxon>
        <taxon>Ascoideaceae</taxon>
        <taxon>Ascoidea</taxon>
    </lineage>
</organism>